<dbReference type="CDD" id="cd04301">
    <property type="entry name" value="NAT_SF"/>
    <property type="match status" value="1"/>
</dbReference>
<dbReference type="SUPFAM" id="SSF55729">
    <property type="entry name" value="Acyl-CoA N-acyltransferases (Nat)"/>
    <property type="match status" value="1"/>
</dbReference>
<dbReference type="PROSITE" id="PS51186">
    <property type="entry name" value="GNAT"/>
    <property type="match status" value="1"/>
</dbReference>
<dbReference type="InterPro" id="IPR000182">
    <property type="entry name" value="GNAT_dom"/>
</dbReference>
<reference evidence="2" key="1">
    <citation type="submission" date="2021-12" db="EMBL/GenBank/DDBJ databases">
        <authorList>
            <person name="Li Y."/>
        </authorList>
    </citation>
    <scope>NUCLEOTIDE SEQUENCE</scope>
    <source>
        <strain evidence="2">DKSPLA3</strain>
    </source>
</reference>
<dbReference type="AlphaFoldDB" id="A0A9X1NRX2"/>
<sequence length="128" mass="14171">MVTLQIDPFPAQEELETLWMAAWGESPVRDFSKILQRSLAHVCANDGSELVGFVNVAWDGGIHAFLLDTCVHPRLQRQGIAGCMVETARGLARDRGAQWLHVDFEPRLTRFYSACGFAPTSAGIIRLS</sequence>
<dbReference type="RefSeq" id="WP_231813652.1">
    <property type="nucleotide sequence ID" value="NZ_JAJOZR010000005.1"/>
</dbReference>
<proteinExistence type="predicted"/>
<feature type="domain" description="N-acetyltransferase" evidence="1">
    <location>
        <begin position="1"/>
        <end position="128"/>
    </location>
</feature>
<name>A0A9X1NRX2_9HYPH</name>
<evidence type="ECO:0000313" key="2">
    <source>
        <dbReference type="EMBL" id="MCD7109205.1"/>
    </source>
</evidence>
<dbReference type="Pfam" id="PF00583">
    <property type="entry name" value="Acetyltransf_1"/>
    <property type="match status" value="1"/>
</dbReference>
<accession>A0A9X1NRX2</accession>
<protein>
    <submittedName>
        <fullName evidence="2">GNAT family N-acetyltransferase</fullName>
    </submittedName>
</protein>
<evidence type="ECO:0000313" key="3">
    <source>
        <dbReference type="Proteomes" id="UP001139089"/>
    </source>
</evidence>
<evidence type="ECO:0000259" key="1">
    <source>
        <dbReference type="PROSITE" id="PS51186"/>
    </source>
</evidence>
<keyword evidence="3" id="KW-1185">Reference proteome</keyword>
<dbReference type="Proteomes" id="UP001139089">
    <property type="component" value="Unassembled WGS sequence"/>
</dbReference>
<dbReference type="InterPro" id="IPR016181">
    <property type="entry name" value="Acyl_CoA_acyltransferase"/>
</dbReference>
<dbReference type="Gene3D" id="3.40.630.30">
    <property type="match status" value="1"/>
</dbReference>
<dbReference type="EMBL" id="JAJOZR010000005">
    <property type="protein sequence ID" value="MCD7109205.1"/>
    <property type="molecule type" value="Genomic_DNA"/>
</dbReference>
<organism evidence="2 3">
    <name type="scientific">Rhizobium quercicola</name>
    <dbReference type="NCBI Taxonomy" id="2901226"/>
    <lineage>
        <taxon>Bacteria</taxon>
        <taxon>Pseudomonadati</taxon>
        <taxon>Pseudomonadota</taxon>
        <taxon>Alphaproteobacteria</taxon>
        <taxon>Hyphomicrobiales</taxon>
        <taxon>Rhizobiaceae</taxon>
        <taxon>Rhizobium/Agrobacterium group</taxon>
        <taxon>Rhizobium</taxon>
    </lineage>
</organism>
<dbReference type="GO" id="GO:0016747">
    <property type="term" value="F:acyltransferase activity, transferring groups other than amino-acyl groups"/>
    <property type="evidence" value="ECO:0007669"/>
    <property type="project" value="InterPro"/>
</dbReference>
<comment type="caution">
    <text evidence="2">The sequence shown here is derived from an EMBL/GenBank/DDBJ whole genome shotgun (WGS) entry which is preliminary data.</text>
</comment>
<gene>
    <name evidence="2" type="ORF">LRX75_09120</name>
</gene>